<sequence length="157" mass="18056">MPQEIERKFKVKNDTYKALATHKMRLTQGYLSSVPERTVRIRLKGDEAFITVKGKTNAAGTTRFEWEKPISVAEAQQLLTLCESGIIDKTRYLVPNGDTTIEVDEFHGDNEGLLIAEIELPAEDTPFHHPDWLGEEVTADPRYYNAMLTHHPYKKWR</sequence>
<organism evidence="3 4">
    <name type="scientific">Capnocytophaga leadbetteri</name>
    <dbReference type="NCBI Taxonomy" id="327575"/>
    <lineage>
        <taxon>Bacteria</taxon>
        <taxon>Pseudomonadati</taxon>
        <taxon>Bacteroidota</taxon>
        <taxon>Flavobacteriia</taxon>
        <taxon>Flavobacteriales</taxon>
        <taxon>Flavobacteriaceae</taxon>
        <taxon>Capnocytophaga</taxon>
    </lineage>
</organism>
<dbReference type="PROSITE" id="PS51707">
    <property type="entry name" value="CYTH"/>
    <property type="match status" value="1"/>
</dbReference>
<dbReference type="InterPro" id="IPR012042">
    <property type="entry name" value="NeuTTM/CthTTM-like"/>
</dbReference>
<dbReference type="InterPro" id="IPR033469">
    <property type="entry name" value="CYTH-like_dom_sf"/>
</dbReference>
<dbReference type="PIRSF" id="PIRSF016487">
    <property type="entry name" value="CYTH_UCP016487"/>
    <property type="match status" value="1"/>
</dbReference>
<dbReference type="Pfam" id="PF01928">
    <property type="entry name" value="CYTH"/>
    <property type="match status" value="1"/>
</dbReference>
<accession>A0A250F8R2</accession>
<reference evidence="4" key="1">
    <citation type="submission" date="2017-06" db="EMBL/GenBank/DDBJ databases">
        <title>Capnocytophaga spp. assemblies.</title>
        <authorList>
            <person name="Gulvik C.A."/>
        </authorList>
    </citation>
    <scope>NUCLEOTIDE SEQUENCE [LARGE SCALE GENOMIC DNA]</scope>
    <source>
        <strain evidence="4">H6253</strain>
    </source>
</reference>
<feature type="active site" description="Proton acceptor" evidence="1">
    <location>
        <position position="30"/>
    </location>
</feature>
<evidence type="ECO:0000256" key="1">
    <source>
        <dbReference type="PIRSR" id="PIRSR016487-1"/>
    </source>
</evidence>
<feature type="domain" description="CYTH" evidence="2">
    <location>
        <begin position="2"/>
        <end position="150"/>
    </location>
</feature>
<dbReference type="EMBL" id="CP022384">
    <property type="protein sequence ID" value="ATA81510.1"/>
    <property type="molecule type" value="Genomic_DNA"/>
</dbReference>
<dbReference type="PANTHER" id="PTHR40114:SF1">
    <property type="entry name" value="SLR0698 PROTEIN"/>
    <property type="match status" value="1"/>
</dbReference>
<evidence type="ECO:0000313" key="4">
    <source>
        <dbReference type="Proteomes" id="UP000217276"/>
    </source>
</evidence>
<name>A0A250F8R2_9FLAO</name>
<dbReference type="SUPFAM" id="SSF55154">
    <property type="entry name" value="CYTH-like phosphatases"/>
    <property type="match status" value="1"/>
</dbReference>
<dbReference type="SMART" id="SM01118">
    <property type="entry name" value="CYTH"/>
    <property type="match status" value="1"/>
</dbReference>
<dbReference type="AlphaFoldDB" id="A0A250F8R2"/>
<dbReference type="KEGG" id="clk:CGC53_03680"/>
<dbReference type="Gene3D" id="2.40.320.10">
    <property type="entry name" value="Hypothetical Protein Pfu-838710-001"/>
    <property type="match status" value="1"/>
</dbReference>
<dbReference type="CDD" id="cd07891">
    <property type="entry name" value="CYTH-like_CthTTM-like_1"/>
    <property type="match status" value="1"/>
</dbReference>
<protein>
    <submittedName>
        <fullName evidence="3">Adenylate cyclase</fullName>
    </submittedName>
</protein>
<dbReference type="Proteomes" id="UP000217276">
    <property type="component" value="Chromosome"/>
</dbReference>
<dbReference type="RefSeq" id="WP_095913404.1">
    <property type="nucleotide sequence ID" value="NZ_CP022384.1"/>
</dbReference>
<proteinExistence type="predicted"/>
<gene>
    <name evidence="3" type="ORF">CGC53_03680</name>
</gene>
<evidence type="ECO:0000259" key="2">
    <source>
        <dbReference type="PROSITE" id="PS51707"/>
    </source>
</evidence>
<keyword evidence="4" id="KW-1185">Reference proteome</keyword>
<dbReference type="InterPro" id="IPR023577">
    <property type="entry name" value="CYTH_domain"/>
</dbReference>
<evidence type="ECO:0000313" key="3">
    <source>
        <dbReference type="EMBL" id="ATA81510.1"/>
    </source>
</evidence>
<dbReference type="PANTHER" id="PTHR40114">
    <property type="entry name" value="SLR0698 PROTEIN"/>
    <property type="match status" value="1"/>
</dbReference>